<protein>
    <submittedName>
        <fullName evidence="2">Uncharacterized protein</fullName>
    </submittedName>
</protein>
<feature type="region of interest" description="Disordered" evidence="1">
    <location>
        <begin position="1"/>
        <end position="48"/>
    </location>
</feature>
<organism evidence="2 3">
    <name type="scientific">Rhodocollybia butyracea</name>
    <dbReference type="NCBI Taxonomy" id="206335"/>
    <lineage>
        <taxon>Eukaryota</taxon>
        <taxon>Fungi</taxon>
        <taxon>Dikarya</taxon>
        <taxon>Basidiomycota</taxon>
        <taxon>Agaricomycotina</taxon>
        <taxon>Agaricomycetes</taxon>
        <taxon>Agaricomycetidae</taxon>
        <taxon>Agaricales</taxon>
        <taxon>Marasmiineae</taxon>
        <taxon>Omphalotaceae</taxon>
        <taxon>Rhodocollybia</taxon>
    </lineage>
</organism>
<dbReference type="Proteomes" id="UP000772434">
    <property type="component" value="Unassembled WGS sequence"/>
</dbReference>
<feature type="compositionally biased region" description="Polar residues" evidence="1">
    <location>
        <begin position="28"/>
        <end position="45"/>
    </location>
</feature>
<name>A0A9P5U7I2_9AGAR</name>
<evidence type="ECO:0000313" key="2">
    <source>
        <dbReference type="EMBL" id="KAF9069945.1"/>
    </source>
</evidence>
<evidence type="ECO:0000256" key="1">
    <source>
        <dbReference type="SAM" id="MobiDB-lite"/>
    </source>
</evidence>
<sequence>MSSNFNSQNEHDVQSGSNQAKAEIPASSEPSTTSNAETTSGNVEEQTLPVISPLLPQIGSDADFGLDLDSIISAGDPELARVNKRASNVQKLAQENEKLKAELKAMTDRVEAAERRRQELDRKRQAMKEPPSE</sequence>
<gene>
    <name evidence="2" type="ORF">BDP27DRAFT_1293370</name>
</gene>
<reference evidence="2" key="1">
    <citation type="submission" date="2020-11" db="EMBL/GenBank/DDBJ databases">
        <authorList>
            <consortium name="DOE Joint Genome Institute"/>
            <person name="Ahrendt S."/>
            <person name="Riley R."/>
            <person name="Andreopoulos W."/>
            <person name="Labutti K."/>
            <person name="Pangilinan J."/>
            <person name="Ruiz-Duenas F.J."/>
            <person name="Barrasa J.M."/>
            <person name="Sanchez-Garcia M."/>
            <person name="Camarero S."/>
            <person name="Miyauchi S."/>
            <person name="Serrano A."/>
            <person name="Linde D."/>
            <person name="Babiker R."/>
            <person name="Drula E."/>
            <person name="Ayuso-Fernandez I."/>
            <person name="Pacheco R."/>
            <person name="Padilla G."/>
            <person name="Ferreira P."/>
            <person name="Barriuso J."/>
            <person name="Kellner H."/>
            <person name="Castanera R."/>
            <person name="Alfaro M."/>
            <person name="Ramirez L."/>
            <person name="Pisabarro A.G."/>
            <person name="Kuo A."/>
            <person name="Tritt A."/>
            <person name="Lipzen A."/>
            <person name="He G."/>
            <person name="Yan M."/>
            <person name="Ng V."/>
            <person name="Cullen D."/>
            <person name="Martin F."/>
            <person name="Rosso M.-N."/>
            <person name="Henrissat B."/>
            <person name="Hibbett D."/>
            <person name="Martinez A.T."/>
            <person name="Grigoriev I.V."/>
        </authorList>
    </citation>
    <scope>NUCLEOTIDE SEQUENCE</scope>
    <source>
        <strain evidence="2">AH 40177</strain>
    </source>
</reference>
<dbReference type="OrthoDB" id="3254913at2759"/>
<feature type="compositionally biased region" description="Polar residues" evidence="1">
    <location>
        <begin position="1"/>
        <end position="20"/>
    </location>
</feature>
<comment type="caution">
    <text evidence="2">The sequence shown here is derived from an EMBL/GenBank/DDBJ whole genome shotgun (WGS) entry which is preliminary data.</text>
</comment>
<keyword evidence="3" id="KW-1185">Reference proteome</keyword>
<accession>A0A9P5U7I2</accession>
<dbReference type="EMBL" id="JADNRY010000046">
    <property type="protein sequence ID" value="KAF9069945.1"/>
    <property type="molecule type" value="Genomic_DNA"/>
</dbReference>
<dbReference type="AlphaFoldDB" id="A0A9P5U7I2"/>
<evidence type="ECO:0000313" key="3">
    <source>
        <dbReference type="Proteomes" id="UP000772434"/>
    </source>
</evidence>
<feature type="region of interest" description="Disordered" evidence="1">
    <location>
        <begin position="109"/>
        <end position="133"/>
    </location>
</feature>
<proteinExistence type="predicted"/>